<proteinExistence type="predicted"/>
<dbReference type="EC" id="7.2.1.3" evidence="11"/>
<comment type="caution">
    <text evidence="15">The sequence shown here is derived from an EMBL/GenBank/DDBJ whole genome shotgun (WGS) entry which is preliminary data.</text>
</comment>
<gene>
    <name evidence="15" type="ORF">CUMW_137230</name>
</gene>
<name>A0A2H5PHH9_CITUN</name>
<evidence type="ECO:0000256" key="3">
    <source>
        <dbReference type="ARBA" id="ARBA00022448"/>
    </source>
</evidence>
<dbReference type="Proteomes" id="UP000236630">
    <property type="component" value="Unassembled WGS sequence"/>
</dbReference>
<organism evidence="15 16">
    <name type="scientific">Citrus unshiu</name>
    <name type="common">Satsuma mandarin</name>
    <name type="synonym">Citrus nobilis var. unshiu</name>
    <dbReference type="NCBI Taxonomy" id="55188"/>
    <lineage>
        <taxon>Eukaryota</taxon>
        <taxon>Viridiplantae</taxon>
        <taxon>Streptophyta</taxon>
        <taxon>Embryophyta</taxon>
        <taxon>Tracheophyta</taxon>
        <taxon>Spermatophyta</taxon>
        <taxon>Magnoliopsida</taxon>
        <taxon>eudicotyledons</taxon>
        <taxon>Gunneridae</taxon>
        <taxon>Pentapetalae</taxon>
        <taxon>rosids</taxon>
        <taxon>malvids</taxon>
        <taxon>Sapindales</taxon>
        <taxon>Rutaceae</taxon>
        <taxon>Aurantioideae</taxon>
        <taxon>Citrus</taxon>
    </lineage>
</organism>
<evidence type="ECO:0000313" key="15">
    <source>
        <dbReference type="EMBL" id="GAY51827.1"/>
    </source>
</evidence>
<keyword evidence="5 13" id="KW-0812">Transmembrane</keyword>
<dbReference type="Pfam" id="PF03188">
    <property type="entry name" value="Cytochrom_B561"/>
    <property type="match status" value="1"/>
</dbReference>
<keyword evidence="6" id="KW-0479">Metal-binding</keyword>
<evidence type="ECO:0000256" key="9">
    <source>
        <dbReference type="ARBA" id="ARBA00023004"/>
    </source>
</evidence>
<feature type="transmembrane region" description="Helical" evidence="13">
    <location>
        <begin position="202"/>
        <end position="224"/>
    </location>
</feature>
<evidence type="ECO:0000256" key="12">
    <source>
        <dbReference type="ARBA" id="ARBA00051575"/>
    </source>
</evidence>
<dbReference type="FunFam" id="1.20.120.1770:FF:000001">
    <property type="entry name" value="Cytochrome b reductase 1"/>
    <property type="match status" value="1"/>
</dbReference>
<dbReference type="PANTHER" id="PTHR10106:SF43">
    <property type="entry name" value="CYTOCHROME B561 FAMILY PROTEIN, EXPRESSED"/>
    <property type="match status" value="1"/>
</dbReference>
<feature type="transmembrane region" description="Helical" evidence="13">
    <location>
        <begin position="12"/>
        <end position="35"/>
    </location>
</feature>
<keyword evidence="8 13" id="KW-1133">Transmembrane helix</keyword>
<dbReference type="GO" id="GO:0046872">
    <property type="term" value="F:metal ion binding"/>
    <property type="evidence" value="ECO:0007669"/>
    <property type="project" value="UniProtKB-KW"/>
</dbReference>
<keyword evidence="16" id="KW-1185">Reference proteome</keyword>
<comment type="cofactor">
    <cofactor evidence="1">
        <name>heme b</name>
        <dbReference type="ChEBI" id="CHEBI:60344"/>
    </cofactor>
</comment>
<evidence type="ECO:0000313" key="16">
    <source>
        <dbReference type="Proteomes" id="UP000236630"/>
    </source>
</evidence>
<comment type="subcellular location">
    <subcellularLocation>
        <location evidence="2">Membrane</location>
        <topology evidence="2">Multi-pass membrane protein</topology>
    </subcellularLocation>
</comment>
<dbReference type="STRING" id="55188.A0A2H5PHH9"/>
<evidence type="ECO:0000256" key="1">
    <source>
        <dbReference type="ARBA" id="ARBA00001970"/>
    </source>
</evidence>
<evidence type="ECO:0000256" key="7">
    <source>
        <dbReference type="ARBA" id="ARBA00022982"/>
    </source>
</evidence>
<evidence type="ECO:0000256" key="4">
    <source>
        <dbReference type="ARBA" id="ARBA00022617"/>
    </source>
</evidence>
<protein>
    <recommendedName>
        <fullName evidence="11">ascorbate ferrireductase (transmembrane)</fullName>
        <ecNumber evidence="11">7.2.1.3</ecNumber>
    </recommendedName>
</protein>
<sequence length="227" mass="25329">MAPRKSSYQVSATPVTIFAHLLVVAVTVLLLVWLVDKREGLAFKSDNQLKIFNVRSFKQLHPLLMIIGFVLIGGEAVMAYKTIPGTRRAQKTVHWLLHLIALLAGVIGIYAVFKFHHESGIPNMYTLHSWLGMITICLYGLQWLLAFFSYVFPGAEISARGSFLPWHSFFGLVIFFLAICTAETGLVQKFIFLGLFRDQEALIVNFTGLLILLFGISVGLTVVLPTT</sequence>
<evidence type="ECO:0000259" key="14">
    <source>
        <dbReference type="PROSITE" id="PS50939"/>
    </source>
</evidence>
<keyword evidence="9" id="KW-0408">Iron</keyword>
<feature type="transmembrane region" description="Helical" evidence="13">
    <location>
        <begin position="164"/>
        <end position="182"/>
    </location>
</feature>
<dbReference type="AlphaFoldDB" id="A0A2H5PHH9"/>
<feature type="transmembrane region" description="Helical" evidence="13">
    <location>
        <begin position="95"/>
        <end position="113"/>
    </location>
</feature>
<dbReference type="SMART" id="SM00665">
    <property type="entry name" value="B561"/>
    <property type="match status" value="1"/>
</dbReference>
<evidence type="ECO:0000256" key="13">
    <source>
        <dbReference type="SAM" id="Phobius"/>
    </source>
</evidence>
<evidence type="ECO:0000256" key="5">
    <source>
        <dbReference type="ARBA" id="ARBA00022692"/>
    </source>
</evidence>
<keyword evidence="10 13" id="KW-0472">Membrane</keyword>
<feature type="domain" description="Cytochrome b561" evidence="14">
    <location>
        <begin position="18"/>
        <end position="223"/>
    </location>
</feature>
<evidence type="ECO:0000256" key="11">
    <source>
        <dbReference type="ARBA" id="ARBA00024225"/>
    </source>
</evidence>
<keyword evidence="7" id="KW-0249">Electron transport</keyword>
<dbReference type="InterPro" id="IPR043205">
    <property type="entry name" value="CYB561/CYBRD1-like"/>
</dbReference>
<dbReference type="PANTHER" id="PTHR10106">
    <property type="entry name" value="CYTOCHROME B561-RELATED"/>
    <property type="match status" value="1"/>
</dbReference>
<dbReference type="PROSITE" id="PS50939">
    <property type="entry name" value="CYTOCHROME_B561"/>
    <property type="match status" value="1"/>
</dbReference>
<keyword evidence="4" id="KW-0349">Heme</keyword>
<feature type="transmembrane region" description="Helical" evidence="13">
    <location>
        <begin position="125"/>
        <end position="152"/>
    </location>
</feature>
<dbReference type="CDD" id="cd08766">
    <property type="entry name" value="Cyt_b561_ACYB-1_like"/>
    <property type="match status" value="1"/>
</dbReference>
<comment type="catalytic activity">
    <reaction evidence="12">
        <text>Fe(3+)(out) + L-ascorbate(in) = monodehydro-L-ascorbate radical(in) + Fe(2+)(out) + H(+)</text>
        <dbReference type="Rhea" id="RHEA:30403"/>
        <dbReference type="ChEBI" id="CHEBI:15378"/>
        <dbReference type="ChEBI" id="CHEBI:29033"/>
        <dbReference type="ChEBI" id="CHEBI:29034"/>
        <dbReference type="ChEBI" id="CHEBI:38290"/>
        <dbReference type="ChEBI" id="CHEBI:59513"/>
        <dbReference type="EC" id="7.2.1.3"/>
    </reaction>
</comment>
<dbReference type="Gene3D" id="1.20.120.1770">
    <property type="match status" value="1"/>
</dbReference>
<feature type="transmembrane region" description="Helical" evidence="13">
    <location>
        <begin position="63"/>
        <end position="83"/>
    </location>
</feature>
<evidence type="ECO:0000256" key="6">
    <source>
        <dbReference type="ARBA" id="ARBA00022723"/>
    </source>
</evidence>
<dbReference type="GO" id="GO:0140571">
    <property type="term" value="F:transmembrane ascorbate ferrireductase activity"/>
    <property type="evidence" value="ECO:0007669"/>
    <property type="project" value="UniProtKB-EC"/>
</dbReference>
<accession>A0A2H5PHH9</accession>
<evidence type="ECO:0000256" key="2">
    <source>
        <dbReference type="ARBA" id="ARBA00004141"/>
    </source>
</evidence>
<dbReference type="EMBL" id="BDQV01000074">
    <property type="protein sequence ID" value="GAY51827.1"/>
    <property type="molecule type" value="Genomic_DNA"/>
</dbReference>
<dbReference type="GO" id="GO:0016020">
    <property type="term" value="C:membrane"/>
    <property type="evidence" value="ECO:0007669"/>
    <property type="project" value="UniProtKB-SubCell"/>
</dbReference>
<evidence type="ECO:0000256" key="8">
    <source>
        <dbReference type="ARBA" id="ARBA00022989"/>
    </source>
</evidence>
<evidence type="ECO:0000256" key="10">
    <source>
        <dbReference type="ARBA" id="ARBA00023136"/>
    </source>
</evidence>
<dbReference type="InterPro" id="IPR006593">
    <property type="entry name" value="Cyt_b561/ferric_Rdtase_TM"/>
</dbReference>
<keyword evidence="3" id="KW-0813">Transport</keyword>
<reference evidence="15 16" key="1">
    <citation type="journal article" date="2017" name="Front. Genet.">
        <title>Draft sequencing of the heterozygous diploid genome of Satsuma (Citrus unshiu Marc.) using a hybrid assembly approach.</title>
        <authorList>
            <person name="Shimizu T."/>
            <person name="Tanizawa Y."/>
            <person name="Mochizuki T."/>
            <person name="Nagasaki H."/>
            <person name="Yoshioka T."/>
            <person name="Toyoda A."/>
            <person name="Fujiyama A."/>
            <person name="Kaminuma E."/>
            <person name="Nakamura Y."/>
        </authorList>
    </citation>
    <scope>NUCLEOTIDE SEQUENCE [LARGE SCALE GENOMIC DNA]</scope>
    <source>
        <strain evidence="16">cv. Miyagawa wase</strain>
    </source>
</reference>